<dbReference type="PANTHER" id="PTHR44591:SF25">
    <property type="entry name" value="CHEMOTAXIS TWO-COMPONENT RESPONSE REGULATOR"/>
    <property type="match status" value="1"/>
</dbReference>
<proteinExistence type="predicted"/>
<dbReference type="SMART" id="SM00448">
    <property type="entry name" value="REC"/>
    <property type="match status" value="2"/>
</dbReference>
<dbReference type="InterPro" id="IPR001789">
    <property type="entry name" value="Sig_transdc_resp-reg_receiver"/>
</dbReference>
<name>A0A7T3V5F4_9SPIR</name>
<dbReference type="SUPFAM" id="SSF52172">
    <property type="entry name" value="CheY-like"/>
    <property type="match status" value="2"/>
</dbReference>
<dbReference type="PROSITE" id="PS50110">
    <property type="entry name" value="RESPONSE_REGULATORY"/>
    <property type="match status" value="2"/>
</dbReference>
<dbReference type="InterPro" id="IPR011006">
    <property type="entry name" value="CheY-like_superfamily"/>
</dbReference>
<feature type="domain" description="Response regulatory" evidence="3">
    <location>
        <begin position="3"/>
        <end position="120"/>
    </location>
</feature>
<keyword evidence="5" id="KW-1185">Reference proteome</keyword>
<dbReference type="RefSeq" id="WP_198443017.1">
    <property type="nucleotide sequence ID" value="NZ_CBCSHE010000010.1"/>
</dbReference>
<accession>A0A7T3V5F4</accession>
<feature type="domain" description="Response regulatory" evidence="3">
    <location>
        <begin position="297"/>
        <end position="412"/>
    </location>
</feature>
<sequence>MKEVLLIDGSHLFREFLKEKLAEEQVHLENATGNRDAYTKIITMLPSLIIIEANDSLNSDIMDLLEKKRNDPNARRKPVILIGPTIERSKAATLVEYGVVKYFTKPIRFDVFFEAIGSILRQSFSFDETPCILDIHINGNLIFVEIARGLNREKLFLIKYKISEIITLHKLVNPKVILMLTNLQLSFVDGANLELLFDNITADERLSKRNIKVLSLDDFVADLIEGHPQYHGIEVAHNLQHILNSLVDGSRSSGTNITDFVSDKILMSEKGTDDGGAEIRFGEQTKDTSASTGNLLKIAIVDDDVIVRKILQSTFSAISGDCSLYQNGTEFVKAIISGQKFDLIILDLYINDMDGLSILRTLQKHNVMTPVIIYSQATQREMIFQAMSLGAKDFIEKPKKPEEILRRAVKVLHSSAS</sequence>
<dbReference type="KEGG" id="tper:IWA51_02460"/>
<evidence type="ECO:0000313" key="4">
    <source>
        <dbReference type="EMBL" id="QQA01498.1"/>
    </source>
</evidence>
<dbReference type="Gene3D" id="3.40.50.2300">
    <property type="match status" value="2"/>
</dbReference>
<dbReference type="AlphaFoldDB" id="A0A7T3V5F4"/>
<evidence type="ECO:0000313" key="5">
    <source>
        <dbReference type="Proteomes" id="UP000595224"/>
    </source>
</evidence>
<comment type="caution">
    <text evidence="2">Lacks conserved residue(s) required for the propagation of feature annotation.</text>
</comment>
<keyword evidence="1 2" id="KW-0597">Phosphoprotein</keyword>
<dbReference type="Proteomes" id="UP000595224">
    <property type="component" value="Chromosome"/>
</dbReference>
<evidence type="ECO:0000256" key="1">
    <source>
        <dbReference type="ARBA" id="ARBA00022553"/>
    </source>
</evidence>
<gene>
    <name evidence="4" type="ORF">IWA51_02460</name>
</gene>
<dbReference type="Pfam" id="PF00072">
    <property type="entry name" value="Response_reg"/>
    <property type="match status" value="1"/>
</dbReference>
<evidence type="ECO:0000256" key="2">
    <source>
        <dbReference type="PROSITE-ProRule" id="PRU00169"/>
    </source>
</evidence>
<dbReference type="GO" id="GO:0000160">
    <property type="term" value="P:phosphorelay signal transduction system"/>
    <property type="evidence" value="ECO:0007669"/>
    <property type="project" value="InterPro"/>
</dbReference>
<evidence type="ECO:0000259" key="3">
    <source>
        <dbReference type="PROSITE" id="PS50110"/>
    </source>
</evidence>
<organism evidence="4 5">
    <name type="scientific">Treponema peruense</name>
    <dbReference type="NCBI Taxonomy" id="2787628"/>
    <lineage>
        <taxon>Bacteria</taxon>
        <taxon>Pseudomonadati</taxon>
        <taxon>Spirochaetota</taxon>
        <taxon>Spirochaetia</taxon>
        <taxon>Spirochaetales</taxon>
        <taxon>Treponemataceae</taxon>
        <taxon>Treponema</taxon>
    </lineage>
</organism>
<dbReference type="PANTHER" id="PTHR44591">
    <property type="entry name" value="STRESS RESPONSE REGULATOR PROTEIN 1"/>
    <property type="match status" value="1"/>
</dbReference>
<dbReference type="InterPro" id="IPR050595">
    <property type="entry name" value="Bact_response_regulator"/>
</dbReference>
<dbReference type="CDD" id="cd00156">
    <property type="entry name" value="REC"/>
    <property type="match status" value="1"/>
</dbReference>
<reference evidence="4 5" key="1">
    <citation type="submission" date="2020-11" db="EMBL/GenBank/DDBJ databases">
        <title>Treponema Peruensis nv. sp., first commensal Treponema isolated from human feces.</title>
        <authorList>
            <person name="Belkhou C."/>
            <person name="Raes J."/>
        </authorList>
    </citation>
    <scope>NUCLEOTIDE SEQUENCE [LARGE SCALE GENOMIC DNA]</scope>
    <source>
        <strain evidence="4 5">RCC2812</strain>
    </source>
</reference>
<dbReference type="EMBL" id="CP064936">
    <property type="protein sequence ID" value="QQA01498.1"/>
    <property type="molecule type" value="Genomic_DNA"/>
</dbReference>
<feature type="modified residue" description="4-aspartylphosphate" evidence="2">
    <location>
        <position position="347"/>
    </location>
</feature>
<protein>
    <submittedName>
        <fullName evidence="4">Response regulator</fullName>
    </submittedName>
</protein>